<organism evidence="1 2">
    <name type="scientific">Bradyrhizobium ivorense</name>
    <dbReference type="NCBI Taxonomy" id="2511166"/>
    <lineage>
        <taxon>Bacteria</taxon>
        <taxon>Pseudomonadati</taxon>
        <taxon>Pseudomonadota</taxon>
        <taxon>Alphaproteobacteria</taxon>
        <taxon>Hyphomicrobiales</taxon>
        <taxon>Nitrobacteraceae</taxon>
        <taxon>Bradyrhizobium</taxon>
    </lineage>
</organism>
<reference evidence="1" key="1">
    <citation type="submission" date="2019-02" db="EMBL/GenBank/DDBJ databases">
        <authorList>
            <person name="Pothier F.J."/>
        </authorList>
    </citation>
    <scope>NUCLEOTIDE SEQUENCE</scope>
    <source>
        <strain evidence="1">CI-1B</strain>
    </source>
</reference>
<dbReference type="AlphaFoldDB" id="A0A508T932"/>
<sequence>MVPFPQYKVAYDVADVLPKDFTIREDTIDSSSEMVQTVDDFPVFMREIADDCSRIRIASSELGENQVFLRMMVHLGVYFEVADNRANDLIVRTGPLLKNLQFTLEGDQK</sequence>
<dbReference type="EMBL" id="CAADFC020000011">
    <property type="protein sequence ID" value="VIO70384.1"/>
    <property type="molecule type" value="Genomic_DNA"/>
</dbReference>
<protein>
    <submittedName>
        <fullName evidence="1">Uncharacterized protein</fullName>
    </submittedName>
</protein>
<gene>
    <name evidence="1" type="ORF">CI1B_30370</name>
</gene>
<comment type="caution">
    <text evidence="1">The sequence shown here is derived from an EMBL/GenBank/DDBJ whole genome shotgun (WGS) entry which is preliminary data.</text>
</comment>
<proteinExistence type="predicted"/>
<dbReference type="Proteomes" id="UP000328092">
    <property type="component" value="Unassembled WGS sequence"/>
</dbReference>
<name>A0A508T932_9BRAD</name>
<accession>A0A508T932</accession>
<evidence type="ECO:0000313" key="1">
    <source>
        <dbReference type="EMBL" id="VIO70384.1"/>
    </source>
</evidence>
<evidence type="ECO:0000313" key="2">
    <source>
        <dbReference type="Proteomes" id="UP000328092"/>
    </source>
</evidence>
<keyword evidence="2" id="KW-1185">Reference proteome</keyword>